<dbReference type="GeneID" id="40086309"/>
<dbReference type="OrthoDB" id="40012at10239"/>
<evidence type="ECO:0000313" key="4">
    <source>
        <dbReference type="Proteomes" id="UP000225204"/>
    </source>
</evidence>
<accession>A0A286S2E9</accession>
<evidence type="ECO:0000313" key="2">
    <source>
        <dbReference type="EMBL" id="ASX99319.1"/>
    </source>
</evidence>
<keyword evidence="1" id="KW-1133">Transmembrane helix</keyword>
<keyword evidence="1" id="KW-0812">Transmembrane</keyword>
<reference evidence="4" key="2">
    <citation type="submission" date="2017-06" db="EMBL/GenBank/DDBJ databases">
        <authorList>
            <person name="Kim H.J."/>
            <person name="Triplett B.A."/>
        </authorList>
    </citation>
    <scope>NUCLEOTIDE SEQUENCE [LARGE SCALE GENOMIC DNA]</scope>
</reference>
<keyword evidence="1" id="KW-0472">Membrane</keyword>
<proteinExistence type="predicted"/>
<reference evidence="3" key="1">
    <citation type="submission" date="2017-06" db="EMBL/GenBank/DDBJ databases">
        <authorList>
            <person name="Martinez A."/>
            <person name="Moy E.A."/>
            <person name="Dunbar D."/>
            <person name="Baltzegar D.A."/>
            <person name="Young E.C."/>
            <person name="Sides K.F."/>
            <person name="Macialek J."/>
            <person name="Stoner T.H."/>
            <person name="Garlena R.A."/>
            <person name="Russell D.A."/>
            <person name="Pope W.H."/>
            <person name="Jacobs-Sera D."/>
            <person name="Hatfull G.F."/>
        </authorList>
    </citation>
    <scope>NUCLEOTIDE SEQUENCE</scope>
</reference>
<name>A0A286S2E9_9CAUD</name>
<sequence>MLTKAQKRCAKRGHGYAADIETGEIVSGCVYCHAYTGRPLGIAALSRTMHPLDVATRLTVLVCLLSLSAVSVVCAMWLGAAL</sequence>
<dbReference type="Proteomes" id="UP000225204">
    <property type="component" value="Segment"/>
</dbReference>
<keyword evidence="4" id="KW-1185">Reference proteome</keyword>
<organism evidence="3 4">
    <name type="scientific">Arthrobacter phage Molivia</name>
    <dbReference type="NCBI Taxonomy" id="2015839"/>
    <lineage>
        <taxon>Viruses</taxon>
        <taxon>Duplodnaviria</taxon>
        <taxon>Heunggongvirae</taxon>
        <taxon>Uroviricota</taxon>
        <taxon>Caudoviricetes</taxon>
        <taxon>Amigovirus</taxon>
        <taxon>Amigovirus molivia</taxon>
    </lineage>
</organism>
<protein>
    <submittedName>
        <fullName evidence="3">Uncharacterized protein</fullName>
    </submittedName>
</protein>
<dbReference type="RefSeq" id="YP_009610219.1">
    <property type="nucleotide sequence ID" value="NC_042001.1"/>
</dbReference>
<feature type="transmembrane region" description="Helical" evidence="1">
    <location>
        <begin position="58"/>
        <end position="80"/>
    </location>
</feature>
<evidence type="ECO:0000313" key="3">
    <source>
        <dbReference type="EMBL" id="ASX99322.1"/>
    </source>
</evidence>
<evidence type="ECO:0000256" key="1">
    <source>
        <dbReference type="SAM" id="Phobius"/>
    </source>
</evidence>
<dbReference type="EMBL" id="MF185731">
    <property type="protein sequence ID" value="ASX99322.1"/>
    <property type="molecule type" value="Genomic_DNA"/>
</dbReference>
<gene>
    <name evidence="3" type="primary">97</name>
    <name evidence="2" type="synonym">3</name>
    <name evidence="2" type="ORF">SEA_MOLIVIA_3</name>
    <name evidence="3" type="ORF">SEA_MOLIVIA_97</name>
</gene>
<dbReference type="EMBL" id="MF185731">
    <property type="protein sequence ID" value="ASX99319.1"/>
    <property type="molecule type" value="Genomic_DNA"/>
</dbReference>
<dbReference type="KEGG" id="vg:40086309"/>